<reference evidence="4" key="1">
    <citation type="journal article" date="2019" name="Int. J. Syst. Evol. Microbiol.">
        <title>The Global Catalogue of Microorganisms (GCM) 10K type strain sequencing project: providing services to taxonomists for standard genome sequencing and annotation.</title>
        <authorList>
            <consortium name="The Broad Institute Genomics Platform"/>
            <consortium name="The Broad Institute Genome Sequencing Center for Infectious Disease"/>
            <person name="Wu L."/>
            <person name="Ma J."/>
        </authorList>
    </citation>
    <scope>NUCLEOTIDE SEQUENCE [LARGE SCALE GENOMIC DNA]</scope>
    <source>
        <strain evidence="4">JCM 16704</strain>
    </source>
</reference>
<dbReference type="EMBL" id="BAAAZI010000012">
    <property type="protein sequence ID" value="GAA4145399.1"/>
    <property type="molecule type" value="Genomic_DNA"/>
</dbReference>
<name>A0ABP7Z264_9SPHI</name>
<evidence type="ECO:0000256" key="1">
    <source>
        <dbReference type="SAM" id="Phobius"/>
    </source>
</evidence>
<keyword evidence="4" id="KW-1185">Reference proteome</keyword>
<keyword evidence="1" id="KW-1133">Transmembrane helix</keyword>
<accession>A0ABP7Z264</accession>
<comment type="caution">
    <text evidence="3">The sequence shown here is derived from an EMBL/GenBank/DDBJ whole genome shotgun (WGS) entry which is preliminary data.</text>
</comment>
<proteinExistence type="predicted"/>
<dbReference type="InterPro" id="IPR018677">
    <property type="entry name" value="DUF2157"/>
</dbReference>
<dbReference type="Pfam" id="PF09925">
    <property type="entry name" value="DUF2157"/>
    <property type="match status" value="1"/>
</dbReference>
<evidence type="ECO:0000313" key="3">
    <source>
        <dbReference type="EMBL" id="GAA4145399.1"/>
    </source>
</evidence>
<sequence>MKNIDRRDIHIFARNSSLSQKATQQSLEEEVYQHKKNWDDFFRFSLLILGLGFLCLGIIFFFAYNWQDLHKFVKMGIIQGLLLAAVSLTLFLKTNETIKNIILTATAMLVGVLFAVFGQVYQTGANAYDFFLAWTIFIAIWTIISKFPPLWILFIALINTTFLLYFQQVAADWSWIFAFSLLTIGNH</sequence>
<evidence type="ECO:0000313" key="4">
    <source>
        <dbReference type="Proteomes" id="UP001500101"/>
    </source>
</evidence>
<dbReference type="RefSeq" id="WP_344675524.1">
    <property type="nucleotide sequence ID" value="NZ_BAAAZI010000012.1"/>
</dbReference>
<keyword evidence="1" id="KW-0472">Membrane</keyword>
<feature type="domain" description="DUF2157" evidence="2">
    <location>
        <begin position="18"/>
        <end position="151"/>
    </location>
</feature>
<evidence type="ECO:0000259" key="2">
    <source>
        <dbReference type="Pfam" id="PF09925"/>
    </source>
</evidence>
<protein>
    <recommendedName>
        <fullName evidence="2">DUF2157 domain-containing protein</fullName>
    </recommendedName>
</protein>
<keyword evidence="1" id="KW-0812">Transmembrane</keyword>
<organism evidence="3 4">
    <name type="scientific">Sphingobacterium kyonggiense</name>
    <dbReference type="NCBI Taxonomy" id="714075"/>
    <lineage>
        <taxon>Bacteria</taxon>
        <taxon>Pseudomonadati</taxon>
        <taxon>Bacteroidota</taxon>
        <taxon>Sphingobacteriia</taxon>
        <taxon>Sphingobacteriales</taxon>
        <taxon>Sphingobacteriaceae</taxon>
        <taxon>Sphingobacterium</taxon>
    </lineage>
</organism>
<dbReference type="Proteomes" id="UP001500101">
    <property type="component" value="Unassembled WGS sequence"/>
</dbReference>
<feature type="transmembrane region" description="Helical" evidence="1">
    <location>
        <begin position="44"/>
        <end position="66"/>
    </location>
</feature>
<gene>
    <name evidence="3" type="ORF">GCM10022216_29200</name>
</gene>
<feature type="transmembrane region" description="Helical" evidence="1">
    <location>
        <begin position="127"/>
        <end position="144"/>
    </location>
</feature>
<feature type="transmembrane region" description="Helical" evidence="1">
    <location>
        <begin position="101"/>
        <end position="121"/>
    </location>
</feature>
<feature type="transmembrane region" description="Helical" evidence="1">
    <location>
        <begin position="72"/>
        <end position="92"/>
    </location>
</feature>